<dbReference type="PROSITE" id="PS51742">
    <property type="entry name" value="PPC"/>
    <property type="match status" value="1"/>
</dbReference>
<evidence type="ECO:0000256" key="7">
    <source>
        <dbReference type="SAM" id="MobiDB-lite"/>
    </source>
</evidence>
<evidence type="ECO:0000313" key="10">
    <source>
        <dbReference type="Proteomes" id="UP001314170"/>
    </source>
</evidence>
<accession>A0AAV1SQA9</accession>
<feature type="domain" description="PPC" evidence="8">
    <location>
        <begin position="102"/>
        <end position="239"/>
    </location>
</feature>
<comment type="function">
    <text evidence="6">Transcription factor that specifically binds AT-rich DNA sequences related to the nuclear matrix attachment regions (MARs).</text>
</comment>
<dbReference type="InterPro" id="IPR005175">
    <property type="entry name" value="PPC_dom"/>
</dbReference>
<comment type="subcellular location">
    <subcellularLocation>
        <location evidence="1 6">Nucleus</location>
    </subcellularLocation>
</comment>
<protein>
    <recommendedName>
        <fullName evidence="6">AT-hook motif nuclear-localized protein</fullName>
    </recommendedName>
</protein>
<evidence type="ECO:0000256" key="4">
    <source>
        <dbReference type="ARBA" id="ARBA00023163"/>
    </source>
</evidence>
<feature type="region of interest" description="Disordered" evidence="7">
    <location>
        <begin position="24"/>
        <end position="60"/>
    </location>
</feature>
<organism evidence="9 10">
    <name type="scientific">Dovyalis caffra</name>
    <dbReference type="NCBI Taxonomy" id="77055"/>
    <lineage>
        <taxon>Eukaryota</taxon>
        <taxon>Viridiplantae</taxon>
        <taxon>Streptophyta</taxon>
        <taxon>Embryophyta</taxon>
        <taxon>Tracheophyta</taxon>
        <taxon>Spermatophyta</taxon>
        <taxon>Magnoliopsida</taxon>
        <taxon>eudicotyledons</taxon>
        <taxon>Gunneridae</taxon>
        <taxon>Pentapetalae</taxon>
        <taxon>rosids</taxon>
        <taxon>fabids</taxon>
        <taxon>Malpighiales</taxon>
        <taxon>Salicaceae</taxon>
        <taxon>Flacourtieae</taxon>
        <taxon>Dovyalis</taxon>
    </lineage>
</organism>
<dbReference type="AlphaFoldDB" id="A0AAV1SQA9"/>
<evidence type="ECO:0000256" key="1">
    <source>
        <dbReference type="ARBA" id="ARBA00004123"/>
    </source>
</evidence>
<evidence type="ECO:0000256" key="5">
    <source>
        <dbReference type="ARBA" id="ARBA00023242"/>
    </source>
</evidence>
<keyword evidence="3 6" id="KW-0238">DNA-binding</keyword>
<feature type="region of interest" description="Disordered" evidence="7">
    <location>
        <begin position="232"/>
        <end position="258"/>
    </location>
</feature>
<gene>
    <name evidence="9" type="ORF">DCAF_LOCUS26420</name>
</gene>
<keyword evidence="5 6" id="KW-0539">Nucleus</keyword>
<feature type="compositionally biased region" description="Basic and acidic residues" evidence="7">
    <location>
        <begin position="24"/>
        <end position="36"/>
    </location>
</feature>
<dbReference type="GO" id="GO:0005634">
    <property type="term" value="C:nucleus"/>
    <property type="evidence" value="ECO:0007669"/>
    <property type="project" value="UniProtKB-SubCell"/>
</dbReference>
<dbReference type="Gene3D" id="3.30.1330.80">
    <property type="entry name" value="Hypothetical protein, similar to alpha- acetolactate decarboxylase, domain 2"/>
    <property type="match status" value="1"/>
</dbReference>
<dbReference type="Proteomes" id="UP001314170">
    <property type="component" value="Unassembled WGS sequence"/>
</dbReference>
<keyword evidence="10" id="KW-1185">Reference proteome</keyword>
<dbReference type="GO" id="GO:0003680">
    <property type="term" value="F:minor groove of adenine-thymine-rich DNA binding"/>
    <property type="evidence" value="ECO:0007669"/>
    <property type="project" value="UniProtKB-UniRule"/>
</dbReference>
<dbReference type="PANTHER" id="PTHR31100">
    <property type="entry name" value="AT-HOOK MOTIF NUCLEAR-LOCALIZED PROTEIN 15"/>
    <property type="match status" value="1"/>
</dbReference>
<name>A0AAV1SQA9_9ROSI</name>
<dbReference type="InterPro" id="IPR014476">
    <property type="entry name" value="AHL15-29"/>
</dbReference>
<feature type="compositionally biased region" description="Gly residues" evidence="7">
    <location>
        <begin position="237"/>
        <end position="251"/>
    </location>
</feature>
<dbReference type="SUPFAM" id="SSF117856">
    <property type="entry name" value="AF0104/ALDC/Ptd012-like"/>
    <property type="match status" value="1"/>
</dbReference>
<evidence type="ECO:0000259" key="8">
    <source>
        <dbReference type="PROSITE" id="PS51742"/>
    </source>
</evidence>
<proteinExistence type="predicted"/>
<sequence length="295" mass="30139">MAGLDLGTTSRYVHQLHHRPDLHLQHQPDHEDHDSRAVGSLGGGSGSLFSTDHHQDDGSHQGLDLVAAAANSADIVARRPRGRPPGSKNKPKPPVIITRESANTLRAHILEVGSGCDVFECVANYARRRQRGICILSGAGTVTNVSIRQPAAAGAIVTLHGRFEILSLSGSFLPPPAPPGATSLTIFLAGGQGQVVGGSVVGELTAAGPVIVIAASFTNVAYERLPLDEDDQLQMQSGGGGGGGAGGGGVGNSPFNEGGAPSGGLPFFNLPLNMSPNVQLPVDGWAGNSGGRAPF</sequence>
<keyword evidence="2 6" id="KW-0805">Transcription regulation</keyword>
<feature type="region of interest" description="Disordered" evidence="7">
    <location>
        <begin position="76"/>
        <end position="95"/>
    </location>
</feature>
<evidence type="ECO:0000256" key="6">
    <source>
        <dbReference type="PIRNR" id="PIRNR016021"/>
    </source>
</evidence>
<dbReference type="PANTHER" id="PTHR31100:SF62">
    <property type="entry name" value="AT-HOOK MOTIF NUCLEAR-LOCALIZED PROTEIN 23"/>
    <property type="match status" value="1"/>
</dbReference>
<comment type="caution">
    <text evidence="9">The sequence shown here is derived from an EMBL/GenBank/DDBJ whole genome shotgun (WGS) entry which is preliminary data.</text>
</comment>
<dbReference type="CDD" id="cd11378">
    <property type="entry name" value="DUF296"/>
    <property type="match status" value="1"/>
</dbReference>
<keyword evidence="4 6" id="KW-0804">Transcription</keyword>
<reference evidence="9 10" key="1">
    <citation type="submission" date="2024-01" db="EMBL/GenBank/DDBJ databases">
        <authorList>
            <person name="Waweru B."/>
        </authorList>
    </citation>
    <scope>NUCLEOTIDE SEQUENCE [LARGE SCALE GENOMIC DNA]</scope>
</reference>
<evidence type="ECO:0000256" key="3">
    <source>
        <dbReference type="ARBA" id="ARBA00023125"/>
    </source>
</evidence>
<evidence type="ECO:0000256" key="2">
    <source>
        <dbReference type="ARBA" id="ARBA00023015"/>
    </source>
</evidence>
<dbReference type="FunFam" id="3.30.1330.80:FF:000001">
    <property type="entry name" value="AT-hook motif nuclear-localized protein"/>
    <property type="match status" value="1"/>
</dbReference>
<dbReference type="PIRSF" id="PIRSF016021">
    <property type="entry name" value="ESCAROLA"/>
    <property type="match status" value="1"/>
</dbReference>
<evidence type="ECO:0000313" key="9">
    <source>
        <dbReference type="EMBL" id="CAK7356150.1"/>
    </source>
</evidence>
<dbReference type="Pfam" id="PF03479">
    <property type="entry name" value="PCC"/>
    <property type="match status" value="1"/>
</dbReference>
<dbReference type="EMBL" id="CAWUPB010001197">
    <property type="protein sequence ID" value="CAK7356150.1"/>
    <property type="molecule type" value="Genomic_DNA"/>
</dbReference>
<dbReference type="GO" id="GO:0003700">
    <property type="term" value="F:DNA-binding transcription factor activity"/>
    <property type="evidence" value="ECO:0007669"/>
    <property type="project" value="TreeGrafter"/>
</dbReference>